<proteinExistence type="predicted"/>
<protein>
    <recommendedName>
        <fullName evidence="2">DUF4218 domain-containing protein</fullName>
    </recommendedName>
</protein>
<feature type="compositionally biased region" description="Acidic residues" evidence="1">
    <location>
        <begin position="486"/>
        <end position="511"/>
    </location>
</feature>
<evidence type="ECO:0000259" key="2">
    <source>
        <dbReference type="Pfam" id="PF13960"/>
    </source>
</evidence>
<dbReference type="EMBL" id="JAIVGD010000001">
    <property type="protein sequence ID" value="KAH0781596.1"/>
    <property type="molecule type" value="Genomic_DNA"/>
</dbReference>
<name>A0ABQ7WLF2_SOLTU</name>
<dbReference type="InterPro" id="IPR004252">
    <property type="entry name" value="Probable_transposase_24"/>
</dbReference>
<reference evidence="3 4" key="1">
    <citation type="journal article" date="2021" name="bioRxiv">
        <title>Chromosome-scale and haplotype-resolved genome assembly of a tetraploid potato cultivar.</title>
        <authorList>
            <person name="Sun H."/>
            <person name="Jiao W.-B."/>
            <person name="Krause K."/>
            <person name="Campoy J.A."/>
            <person name="Goel M."/>
            <person name="Folz-Donahue K."/>
            <person name="Kukat C."/>
            <person name="Huettel B."/>
            <person name="Schneeberger K."/>
        </authorList>
    </citation>
    <scope>NUCLEOTIDE SEQUENCE [LARGE SCALE GENOMIC DNA]</scope>
    <source>
        <strain evidence="3">SolTubOtavaFocal</strain>
        <tissue evidence="3">Leaves</tissue>
    </source>
</reference>
<evidence type="ECO:0000313" key="4">
    <source>
        <dbReference type="Proteomes" id="UP000826656"/>
    </source>
</evidence>
<dbReference type="PANTHER" id="PTHR48258">
    <property type="entry name" value="DUF4218 DOMAIN-CONTAINING PROTEIN-RELATED"/>
    <property type="match status" value="1"/>
</dbReference>
<organism evidence="3 4">
    <name type="scientific">Solanum tuberosum</name>
    <name type="common">Potato</name>
    <dbReference type="NCBI Taxonomy" id="4113"/>
    <lineage>
        <taxon>Eukaryota</taxon>
        <taxon>Viridiplantae</taxon>
        <taxon>Streptophyta</taxon>
        <taxon>Embryophyta</taxon>
        <taxon>Tracheophyta</taxon>
        <taxon>Spermatophyta</taxon>
        <taxon>Magnoliopsida</taxon>
        <taxon>eudicotyledons</taxon>
        <taxon>Gunneridae</taxon>
        <taxon>Pentapetalae</taxon>
        <taxon>asterids</taxon>
        <taxon>lamiids</taxon>
        <taxon>Solanales</taxon>
        <taxon>Solanaceae</taxon>
        <taxon>Solanoideae</taxon>
        <taxon>Solaneae</taxon>
        <taxon>Solanum</taxon>
    </lineage>
</organism>
<accession>A0ABQ7WLF2</accession>
<keyword evidence="4" id="KW-1185">Reference proteome</keyword>
<evidence type="ECO:0000313" key="3">
    <source>
        <dbReference type="EMBL" id="KAH0781596.1"/>
    </source>
</evidence>
<feature type="region of interest" description="Disordered" evidence="1">
    <location>
        <begin position="486"/>
        <end position="562"/>
    </location>
</feature>
<gene>
    <name evidence="3" type="ORF">KY290_001194</name>
</gene>
<dbReference type="Pfam" id="PF03004">
    <property type="entry name" value="Transposase_24"/>
    <property type="match status" value="1"/>
</dbReference>
<feature type="domain" description="DUF4218" evidence="2">
    <location>
        <begin position="223"/>
        <end position="291"/>
    </location>
</feature>
<dbReference type="Proteomes" id="UP000826656">
    <property type="component" value="Unassembled WGS sequence"/>
</dbReference>
<feature type="compositionally biased region" description="Basic and acidic residues" evidence="1">
    <location>
        <begin position="866"/>
        <end position="884"/>
    </location>
</feature>
<evidence type="ECO:0000256" key="1">
    <source>
        <dbReference type="SAM" id="MobiDB-lite"/>
    </source>
</evidence>
<dbReference type="InterPro" id="IPR004242">
    <property type="entry name" value="Transposase_21"/>
</dbReference>
<sequence length="1015" mass="114635">MSHPSDGEAWKKFDQCHPNFASEPRNIRLGLTGDGFSPYGNMAHPYSCWPVIITPYNLPPEMCMTSPYMFLSLLIPGPKSPGKNIDIYLEPLIDELKQLWVDGVETYDSHKKQNFQMRAALMWTINDFPAYGMLSGWSTHGLLACPYCKGKSKAFYLKYGRKGSFFDCHRKFLPMGHPFRRDRKSFLRGRVENSTPPHRLSGEEVWNKVCTLPKVCDHHASGLCANVLKVEDLQKLEESIKVTICKLEKTFPPGFFDPMEHLPIHLPYEAIVGGPVHFRWMYPFERLNKVTRNDDGGEVDAPDGCLSIFLHPGRPTGEMNGRYFSDKEWDAARLYVLLNCEEIQQFIPFHTLSHGSNKSTMNSGVCIKGTTWNDYESDYYGLLGEVIQLEYSNPTKKRTTLVLFKCDWFDSTMGRRCKAVCKIKARNQIDSPNIPYQEDDNLPPVIPNITDDLDSLRHENGELEMHEVENKTDEIDQEHDINAIESDEEIEESDFELSADEGDEQSDENFVTDERNMTRGRGIKRSWGGRGGITNKGGGGSKPPPDTSQKDVSESSIPTSQQVGLNQCIVSSHETSVHTSQEANAQQITTLENVGGQQEAPTSLDVGQQEAPFSQNVGAQQETLTQDVSPEQTLASFESSNPLGKHDTLGGIKSLRVNGDTFCLHEVVRDVVLAFKKSFSGPWHCWSKVLEHVRDKLFNDFEKNYSFSAEDKVLVRKTFNRVGSERLSDSLGKAKRTFLRKKKIPKWIIQVHWDSLMQYLNSDGFKTISAINSKNRMSSNNGECPSLHTGGSVAFSEYRRRRKELTGKDLRNDELFLMTHKTKNEKKWICGKSERMWNTFTNTIKDKVGETSTLRNEEGLEVADGDMERNKTTNGEDKGEKTSEDDVNLLKTVSEEQLLKTSIETVGGTKKGKIYGLGSRKCLLADSNNSNCASSTAQNPSNIPTQQIFETPEFQQLLDRVLEQRMTNMQEHVQMDIRENMEAQVTIAVRADVARMLGFTPQPPPDVFGSTPNVP</sequence>
<dbReference type="PANTHER" id="PTHR48258:SF3">
    <property type="entry name" value="FK506-BINDING PROTEIN 4-LIKE ISOFORM X1"/>
    <property type="match status" value="1"/>
</dbReference>
<dbReference type="InterPro" id="IPR025452">
    <property type="entry name" value="DUF4218"/>
</dbReference>
<dbReference type="Pfam" id="PF02992">
    <property type="entry name" value="Transposase_21"/>
    <property type="match status" value="1"/>
</dbReference>
<comment type="caution">
    <text evidence="3">The sequence shown here is derived from an EMBL/GenBank/DDBJ whole genome shotgun (WGS) entry which is preliminary data.</text>
</comment>
<dbReference type="Pfam" id="PF13960">
    <property type="entry name" value="DUF4218"/>
    <property type="match status" value="1"/>
</dbReference>
<feature type="compositionally biased region" description="Gly residues" evidence="1">
    <location>
        <begin position="528"/>
        <end position="541"/>
    </location>
</feature>
<feature type="region of interest" description="Disordered" evidence="1">
    <location>
        <begin position="864"/>
        <end position="884"/>
    </location>
</feature>